<dbReference type="Gene3D" id="2.60.40.1090">
    <property type="entry name" value="Fimbrial-type adhesion domain"/>
    <property type="match status" value="1"/>
</dbReference>
<feature type="signal peptide" evidence="5">
    <location>
        <begin position="1"/>
        <end position="23"/>
    </location>
</feature>
<evidence type="ECO:0000313" key="7">
    <source>
        <dbReference type="EMBL" id="SUI85265.1"/>
    </source>
</evidence>
<gene>
    <name evidence="7" type="primary">fimA_7</name>
    <name evidence="7" type="ORF">NCTC11544_04737</name>
</gene>
<evidence type="ECO:0000256" key="1">
    <source>
        <dbReference type="ARBA" id="ARBA00004561"/>
    </source>
</evidence>
<dbReference type="PANTHER" id="PTHR33420">
    <property type="entry name" value="FIMBRIAL SUBUNIT ELFA-RELATED"/>
    <property type="match status" value="1"/>
</dbReference>
<feature type="domain" description="Fimbrial-type adhesion" evidence="6">
    <location>
        <begin position="28"/>
        <end position="180"/>
    </location>
</feature>
<dbReference type="GO" id="GO:0009289">
    <property type="term" value="C:pilus"/>
    <property type="evidence" value="ECO:0007669"/>
    <property type="project" value="UniProtKB-SubCell"/>
</dbReference>
<evidence type="ECO:0000313" key="8">
    <source>
        <dbReference type="Proteomes" id="UP000255529"/>
    </source>
</evidence>
<dbReference type="InterPro" id="IPR000259">
    <property type="entry name" value="Adhesion_dom_fimbrial"/>
</dbReference>
<evidence type="ECO:0000256" key="3">
    <source>
        <dbReference type="ARBA" id="ARBA00022729"/>
    </source>
</evidence>
<accession>A0A380APY1</accession>
<dbReference type="RefSeq" id="WP_115184436.1">
    <property type="nucleotide sequence ID" value="NZ_CAMIRZ010000001.1"/>
</dbReference>
<protein>
    <submittedName>
        <fullName evidence="7">Type-1A pilin</fullName>
    </submittedName>
</protein>
<evidence type="ECO:0000256" key="2">
    <source>
        <dbReference type="ARBA" id="ARBA00006671"/>
    </source>
</evidence>
<keyword evidence="3 5" id="KW-0732">Signal</keyword>
<keyword evidence="4" id="KW-0281">Fimbrium</keyword>
<dbReference type="Pfam" id="PF00419">
    <property type="entry name" value="Fimbrial"/>
    <property type="match status" value="1"/>
</dbReference>
<sequence>MKKTLLVTSLATIALFSTASAFAADGNINFTGDIKDATCEVDLAAGATAISVPMGTLNKTAFSGAGSTGTSSKFTINLKNCPAAYTKANVEFDGTAADNDKKVLALTAGTTAAPAATGVGIQISDKSDTVLALKTPSASYDLKTGATDVNKLDFTARYIATSATVTSGVANSSATFNVKYN</sequence>
<evidence type="ECO:0000256" key="4">
    <source>
        <dbReference type="ARBA" id="ARBA00023263"/>
    </source>
</evidence>
<dbReference type="PANTHER" id="PTHR33420:SF12">
    <property type="entry name" value="FIMBRIN-LIKE PROTEIN FIMI-RELATED"/>
    <property type="match status" value="1"/>
</dbReference>
<comment type="subcellular location">
    <subcellularLocation>
        <location evidence="1">Fimbrium</location>
    </subcellularLocation>
</comment>
<dbReference type="InterPro" id="IPR008966">
    <property type="entry name" value="Adhesion_dom_sf"/>
</dbReference>
<reference evidence="7 8" key="1">
    <citation type="submission" date="2018-06" db="EMBL/GenBank/DDBJ databases">
        <authorList>
            <consortium name="Pathogen Informatics"/>
            <person name="Doyle S."/>
        </authorList>
    </citation>
    <scope>NUCLEOTIDE SEQUENCE [LARGE SCALE GENOMIC DNA]</scope>
    <source>
        <strain evidence="7 8">NCTC11544</strain>
    </source>
</reference>
<dbReference type="EMBL" id="UGYN01000002">
    <property type="protein sequence ID" value="SUI85265.1"/>
    <property type="molecule type" value="Genomic_DNA"/>
</dbReference>
<dbReference type="InterPro" id="IPR036937">
    <property type="entry name" value="Adhesion_dom_fimbrial_sf"/>
</dbReference>
<evidence type="ECO:0000256" key="5">
    <source>
        <dbReference type="SAM" id="SignalP"/>
    </source>
</evidence>
<dbReference type="GO" id="GO:0043709">
    <property type="term" value="P:cell adhesion involved in single-species biofilm formation"/>
    <property type="evidence" value="ECO:0007669"/>
    <property type="project" value="TreeGrafter"/>
</dbReference>
<dbReference type="SUPFAM" id="SSF49401">
    <property type="entry name" value="Bacterial adhesins"/>
    <property type="match status" value="1"/>
</dbReference>
<dbReference type="AlphaFoldDB" id="A0A380APY1"/>
<evidence type="ECO:0000259" key="6">
    <source>
        <dbReference type="Pfam" id="PF00419"/>
    </source>
</evidence>
<feature type="chain" id="PRO_5016822017" evidence="5">
    <location>
        <begin position="24"/>
        <end position="181"/>
    </location>
</feature>
<dbReference type="Proteomes" id="UP000255529">
    <property type="component" value="Unassembled WGS sequence"/>
</dbReference>
<comment type="similarity">
    <text evidence="2">Belongs to the fimbrial protein family.</text>
</comment>
<organism evidence="7 8">
    <name type="scientific">Serratia quinivorans</name>
    <dbReference type="NCBI Taxonomy" id="137545"/>
    <lineage>
        <taxon>Bacteria</taxon>
        <taxon>Pseudomonadati</taxon>
        <taxon>Pseudomonadota</taxon>
        <taxon>Gammaproteobacteria</taxon>
        <taxon>Enterobacterales</taxon>
        <taxon>Yersiniaceae</taxon>
        <taxon>Serratia</taxon>
    </lineage>
</organism>
<proteinExistence type="inferred from homology"/>
<name>A0A380APY1_9GAMM</name>
<dbReference type="InterPro" id="IPR050263">
    <property type="entry name" value="Bact_Fimbrial_Adh_Pro"/>
</dbReference>